<dbReference type="Gene3D" id="2.60.40.10">
    <property type="entry name" value="Immunoglobulins"/>
    <property type="match status" value="2"/>
</dbReference>
<dbReference type="CDD" id="cd00063">
    <property type="entry name" value="FN3"/>
    <property type="match status" value="1"/>
</dbReference>
<dbReference type="Pfam" id="PF00041">
    <property type="entry name" value="fn3"/>
    <property type="match status" value="1"/>
</dbReference>
<proteinExistence type="predicted"/>
<sequence length="1017" mass="105127">MHRQARRRGPAALVSMFLIFLLVLSQVASATTIQHINNSALRFGNSGEASITDRGLLKQPFYYSSAGNTFYPLTFSNYPLDFAFGYGTGGGNWTGNTVYDVGNTAPSSLTVDYSGLTATGGGINGGYGTVIATANFTLGGNTVRFRHTYTLGQNDDFIRIETQVTNTSGNTLSSTNMWVGTRDDWVGGTDSPTKARGNVTGSGFQAISNSASASNAIQITSGSEGVLFYTVTPNAASVIHPSLGFQNVYNQNPTTASTGFTGDDSYGMYFPVGSLAPNASSTVVWFYAAGSIQDLTNVAQQVAAAGAAEQTLNVVTTDGGTLNYNFNYSGTAYYMVVDRGSTAPTGAQIVAAADYGSVTKRASGNAVLAGSGSSWSTAFNITGLAQATQYTVYTTTRYPDPNDNTQTLTSSVESVNFSTRPTAPTGITITPSSQQLSVAFTAPANITNIQYSTDGGSTWTTRNPASAASPLVIGSLTNGTSYSVQLRGVFDGQSGTATSTVTATAGSVPGVPQNVSIVYGATSGATVTWDTPASNGGNSISGYTVEYKKDGNWLPLSPNVRSVEISDVWVNVSWQFRVAASNVIGTGSFLTLTNTPAPPAVTGGGTTTLVTQSNQSSITATPGNSVVGTVNNGVVTPVAATVTRVTSTTAADIQTDIASIVTNFNQRWDGTGTNPSPPVSKVATNDGALIYGLVSTATNSTPIGVPADDVILITTNDQAVLLAAANGDQPASVNSSGALVVNDGSVLGFAVNGFAPNTQGELVIMSNPTMLGTFTTDANGSFSGQAVIPAGFPVGNHTAVLITSNLVTSMGLVVEAKPSAGGVPYLGPMLMAFSTRNLAASSATSIVVDGVRLSTIETIRIANLTVPFLRRQTGDLVLSLPALPAGTYDLVITYSGGARLIHQAVFTVSERFTNSVPSTTVRITSFAGNSFVLTSAAKRTIQLNLDSYDSIEKVICTGSTSGTRATAADRRLAAERARAACNYVKQLRPSALIEIKSNPAAGVGPRFRNVSIQVIEN</sequence>
<accession>A0A6J6E1F8</accession>
<dbReference type="SMART" id="SM00060">
    <property type="entry name" value="FN3"/>
    <property type="match status" value="2"/>
</dbReference>
<dbReference type="PROSITE" id="PS50853">
    <property type="entry name" value="FN3"/>
    <property type="match status" value="2"/>
</dbReference>
<dbReference type="InterPro" id="IPR036116">
    <property type="entry name" value="FN3_sf"/>
</dbReference>
<dbReference type="InterPro" id="IPR013783">
    <property type="entry name" value="Ig-like_fold"/>
</dbReference>
<reference evidence="2" key="1">
    <citation type="submission" date="2020-05" db="EMBL/GenBank/DDBJ databases">
        <authorList>
            <person name="Chiriac C."/>
            <person name="Salcher M."/>
            <person name="Ghai R."/>
            <person name="Kavagutti S V."/>
        </authorList>
    </citation>
    <scope>NUCLEOTIDE SEQUENCE</scope>
</reference>
<dbReference type="InterPro" id="IPR003961">
    <property type="entry name" value="FN3_dom"/>
</dbReference>
<name>A0A6J6E1F8_9ZZZZ</name>
<evidence type="ECO:0000313" key="2">
    <source>
        <dbReference type="EMBL" id="CAB4570330.1"/>
    </source>
</evidence>
<gene>
    <name evidence="2" type="ORF">UFOPK1693_00655</name>
</gene>
<evidence type="ECO:0000259" key="1">
    <source>
        <dbReference type="PROSITE" id="PS50853"/>
    </source>
</evidence>
<dbReference type="EMBL" id="CAEZTO010000006">
    <property type="protein sequence ID" value="CAB4570330.1"/>
    <property type="molecule type" value="Genomic_DNA"/>
</dbReference>
<feature type="domain" description="Fibronectin type-III" evidence="1">
    <location>
        <begin position="420"/>
        <end position="510"/>
    </location>
</feature>
<organism evidence="2">
    <name type="scientific">freshwater metagenome</name>
    <dbReference type="NCBI Taxonomy" id="449393"/>
    <lineage>
        <taxon>unclassified sequences</taxon>
        <taxon>metagenomes</taxon>
        <taxon>ecological metagenomes</taxon>
    </lineage>
</organism>
<dbReference type="AlphaFoldDB" id="A0A6J6E1F8"/>
<protein>
    <submittedName>
        <fullName evidence="2">Unannotated protein</fullName>
    </submittedName>
</protein>
<feature type="domain" description="Fibronectin type-III" evidence="1">
    <location>
        <begin position="511"/>
        <end position="600"/>
    </location>
</feature>
<dbReference type="SUPFAM" id="SSF49265">
    <property type="entry name" value="Fibronectin type III"/>
    <property type="match status" value="2"/>
</dbReference>